<keyword evidence="2" id="KW-1185">Reference proteome</keyword>
<evidence type="ECO:0000313" key="1">
    <source>
        <dbReference type="EMBL" id="KAL3265426.1"/>
    </source>
</evidence>
<dbReference type="AlphaFoldDB" id="A0ABD2MGC6"/>
<name>A0ABD2MGC6_9CUCU</name>
<sequence length="108" mass="13145">MDLLVYERRDRHRFGIGKEELRESTFRKWQDRWEEAQDAAWTRKLINNLRNFTERKFGEVGLDKGAHRSWMLQLVSCENKKERRNWLQLPIASPFQVCSVGKREKRRP</sequence>
<protein>
    <submittedName>
        <fullName evidence="1">Uncharacterized protein</fullName>
    </submittedName>
</protein>
<reference evidence="1 2" key="1">
    <citation type="journal article" date="2021" name="BMC Biol.">
        <title>Horizontally acquired antibacterial genes associated with adaptive radiation of ladybird beetles.</title>
        <authorList>
            <person name="Li H.S."/>
            <person name="Tang X.F."/>
            <person name="Huang Y.H."/>
            <person name="Xu Z.Y."/>
            <person name="Chen M.L."/>
            <person name="Du X.Y."/>
            <person name="Qiu B.Y."/>
            <person name="Chen P.T."/>
            <person name="Zhang W."/>
            <person name="Slipinski A."/>
            <person name="Escalona H.E."/>
            <person name="Waterhouse R.M."/>
            <person name="Zwick A."/>
            <person name="Pang H."/>
        </authorList>
    </citation>
    <scope>NUCLEOTIDE SEQUENCE [LARGE SCALE GENOMIC DNA]</scope>
    <source>
        <strain evidence="1">SYSU2018</strain>
    </source>
</reference>
<dbReference type="Proteomes" id="UP001516400">
    <property type="component" value="Unassembled WGS sequence"/>
</dbReference>
<evidence type="ECO:0000313" key="2">
    <source>
        <dbReference type="Proteomes" id="UP001516400"/>
    </source>
</evidence>
<dbReference type="EMBL" id="JABFTP020000001">
    <property type="protein sequence ID" value="KAL3265426.1"/>
    <property type="molecule type" value="Genomic_DNA"/>
</dbReference>
<organism evidence="1 2">
    <name type="scientific">Cryptolaemus montrouzieri</name>
    <dbReference type="NCBI Taxonomy" id="559131"/>
    <lineage>
        <taxon>Eukaryota</taxon>
        <taxon>Metazoa</taxon>
        <taxon>Ecdysozoa</taxon>
        <taxon>Arthropoda</taxon>
        <taxon>Hexapoda</taxon>
        <taxon>Insecta</taxon>
        <taxon>Pterygota</taxon>
        <taxon>Neoptera</taxon>
        <taxon>Endopterygota</taxon>
        <taxon>Coleoptera</taxon>
        <taxon>Polyphaga</taxon>
        <taxon>Cucujiformia</taxon>
        <taxon>Coccinelloidea</taxon>
        <taxon>Coccinellidae</taxon>
        <taxon>Scymninae</taxon>
        <taxon>Scymnini</taxon>
        <taxon>Cryptolaemus</taxon>
    </lineage>
</organism>
<proteinExistence type="predicted"/>
<gene>
    <name evidence="1" type="ORF">HHI36_009630</name>
</gene>
<comment type="caution">
    <text evidence="1">The sequence shown here is derived from an EMBL/GenBank/DDBJ whole genome shotgun (WGS) entry which is preliminary data.</text>
</comment>
<accession>A0ABD2MGC6</accession>